<feature type="region of interest" description="Disordered" evidence="3">
    <location>
        <begin position="216"/>
        <end position="252"/>
    </location>
</feature>
<dbReference type="STRING" id="1676925.ENSPKIP00000005365"/>
<name>A0A3B3QIF8_9TELE</name>
<evidence type="ECO:0000313" key="6">
    <source>
        <dbReference type="Proteomes" id="UP000261540"/>
    </source>
</evidence>
<evidence type="ECO:0000313" key="5">
    <source>
        <dbReference type="Ensembl" id="ENSPKIP00000005365.1"/>
    </source>
</evidence>
<evidence type="ECO:0000256" key="3">
    <source>
        <dbReference type="SAM" id="MobiDB-lite"/>
    </source>
</evidence>
<evidence type="ECO:0000259" key="4">
    <source>
        <dbReference type="PROSITE" id="PS50002"/>
    </source>
</evidence>
<evidence type="ECO:0000256" key="2">
    <source>
        <dbReference type="PROSITE-ProRule" id="PRU00192"/>
    </source>
</evidence>
<dbReference type="OrthoDB" id="5340910at2759"/>
<dbReference type="Proteomes" id="UP000261540">
    <property type="component" value="Unplaced"/>
</dbReference>
<dbReference type="Gene3D" id="2.30.30.40">
    <property type="entry name" value="SH3 Domains"/>
    <property type="match status" value="1"/>
</dbReference>
<dbReference type="GO" id="GO:0005929">
    <property type="term" value="C:cilium"/>
    <property type="evidence" value="ECO:0007669"/>
    <property type="project" value="TreeGrafter"/>
</dbReference>
<dbReference type="CTD" id="4867"/>
<keyword evidence="6" id="KW-1185">Reference proteome</keyword>
<dbReference type="Ensembl" id="ENSPKIT00000029363.1">
    <property type="protein sequence ID" value="ENSPKIP00000005365.1"/>
    <property type="gene ID" value="ENSPKIG00000022064.1"/>
</dbReference>
<dbReference type="GeneID" id="111835760"/>
<feature type="compositionally biased region" description="Acidic residues" evidence="3">
    <location>
        <begin position="124"/>
        <end position="150"/>
    </location>
</feature>
<dbReference type="PANTHER" id="PTHR15176">
    <property type="entry name" value="NEPHROCYSTIN"/>
    <property type="match status" value="1"/>
</dbReference>
<feature type="compositionally biased region" description="Basic and acidic residues" evidence="3">
    <location>
        <begin position="83"/>
        <end position="95"/>
    </location>
</feature>
<sequence>MGGEMPPKKRGPLQTVQRDTDGIKKQVDSLVREVKQLNVDTEDSRLTEASQRCSQLLKSVEETMRTLKKLTKADEPAPVGNYDQRKLDEEKRLETMQKQLLSLSAMASPAQKVDSRNQAGSSGTEDDEGEEAESEEEDDDEDEEDDDEEQAEKQTPKKDTACFIVLSAFKGEQDGDLTVQKGEILRILSRNPDGWWLARNAEGRKGLVPKTFLKVHQEEEEEEEDEEDSDTGEESDEAMDEESATNQRSCQSNWDTVRKAITEISATDVLAAMGAIPAGFRPSTLSKLLAEGSTYRSSCFIQPELSQSQLVFKDLFWNPDTGGVRPRISRISLMLTLWSCRMIPTPGVGVQVLSRHVRLCVFDGIKVLSNIHTVRANAGQKNQKTWTFSPRTTGILPSLLDGNCFIRSDCQSSEVGILFELGVTYIRNSTGERGDLSCGWAFLGLFDVSGVPIPHRTYELTIHGGTPYEKDVDVDPSINRRAMGSMLHQMLISRKQPKLIVKLRSPSNSTRASLNLLPDTLIFSSSSVPLLALYRQVLADALLRDRLTMQNADLMCSPVLATFPHILDHTDLLDALRGTWAEKEGALRRSEKRDPELLKGLFVRVYLDRIFPLLHSARLPAPQWADEEREGTRWGVMFGGTERDAAQGDAGLATLLAADAAQEAFDITQVTYDFLASARRGVAIT</sequence>
<feature type="region of interest" description="Disordered" evidence="3">
    <location>
        <begin position="68"/>
        <end position="159"/>
    </location>
</feature>
<feature type="compositionally biased region" description="Acidic residues" evidence="3">
    <location>
        <begin position="218"/>
        <end position="243"/>
    </location>
</feature>
<dbReference type="PROSITE" id="PS50002">
    <property type="entry name" value="SH3"/>
    <property type="match status" value="1"/>
</dbReference>
<dbReference type="RefSeq" id="XP_023652153.1">
    <property type="nucleotide sequence ID" value="XM_023796385.2"/>
</dbReference>
<dbReference type="CDD" id="cd11770">
    <property type="entry name" value="SH3_Nephrocystin"/>
    <property type="match status" value="1"/>
</dbReference>
<reference evidence="5" key="1">
    <citation type="submission" date="2025-08" db="UniProtKB">
        <authorList>
            <consortium name="Ensembl"/>
        </authorList>
    </citation>
    <scope>IDENTIFICATION</scope>
</reference>
<dbReference type="SUPFAM" id="SSF50044">
    <property type="entry name" value="SH3-domain"/>
    <property type="match status" value="1"/>
</dbReference>
<dbReference type="InterPro" id="IPR001452">
    <property type="entry name" value="SH3_domain"/>
</dbReference>
<protein>
    <submittedName>
        <fullName evidence="5">Nephronophthisis 1</fullName>
    </submittedName>
</protein>
<dbReference type="GO" id="GO:0005737">
    <property type="term" value="C:cytoplasm"/>
    <property type="evidence" value="ECO:0007669"/>
    <property type="project" value="TreeGrafter"/>
</dbReference>
<accession>A0A3B3QIF8</accession>
<evidence type="ECO:0000256" key="1">
    <source>
        <dbReference type="ARBA" id="ARBA00022443"/>
    </source>
</evidence>
<dbReference type="InterPro" id="IPR039687">
    <property type="entry name" value="NPHP1"/>
</dbReference>
<dbReference type="InterPro" id="IPR030642">
    <property type="entry name" value="NPHP1_SH3"/>
</dbReference>
<dbReference type="AlphaFoldDB" id="A0A3B3QIF8"/>
<dbReference type="InterPro" id="IPR036028">
    <property type="entry name" value="SH3-like_dom_sf"/>
</dbReference>
<organism evidence="5 6">
    <name type="scientific">Paramormyrops kingsleyae</name>
    <dbReference type="NCBI Taxonomy" id="1676925"/>
    <lineage>
        <taxon>Eukaryota</taxon>
        <taxon>Metazoa</taxon>
        <taxon>Chordata</taxon>
        <taxon>Craniata</taxon>
        <taxon>Vertebrata</taxon>
        <taxon>Euteleostomi</taxon>
        <taxon>Actinopterygii</taxon>
        <taxon>Neopterygii</taxon>
        <taxon>Teleostei</taxon>
        <taxon>Osteoglossocephala</taxon>
        <taxon>Osteoglossomorpha</taxon>
        <taxon>Osteoglossiformes</taxon>
        <taxon>Mormyridae</taxon>
        <taxon>Paramormyrops</taxon>
    </lineage>
</organism>
<proteinExistence type="predicted"/>
<dbReference type="GeneTree" id="ENSGT00390000007701"/>
<feature type="domain" description="SH3" evidence="4">
    <location>
        <begin position="158"/>
        <end position="218"/>
    </location>
</feature>
<feature type="region of interest" description="Disordered" evidence="3">
    <location>
        <begin position="1"/>
        <end position="24"/>
    </location>
</feature>
<dbReference type="Pfam" id="PF00018">
    <property type="entry name" value="SH3_1"/>
    <property type="match status" value="1"/>
</dbReference>
<dbReference type="SMART" id="SM00326">
    <property type="entry name" value="SH3"/>
    <property type="match status" value="1"/>
</dbReference>
<dbReference type="KEGG" id="pki:111835760"/>
<reference evidence="5" key="2">
    <citation type="submission" date="2025-09" db="UniProtKB">
        <authorList>
            <consortium name="Ensembl"/>
        </authorList>
    </citation>
    <scope>IDENTIFICATION</scope>
</reference>
<dbReference type="PANTHER" id="PTHR15176:SF1">
    <property type="entry name" value="NEPHROCYSTIN-1"/>
    <property type="match status" value="1"/>
</dbReference>
<keyword evidence="1 2" id="KW-0728">SH3 domain</keyword>
<dbReference type="GO" id="GO:0090251">
    <property type="term" value="P:protein localization involved in establishment of planar polarity"/>
    <property type="evidence" value="ECO:0007669"/>
    <property type="project" value="TreeGrafter"/>
</dbReference>